<evidence type="ECO:0000256" key="9">
    <source>
        <dbReference type="ARBA" id="ARBA00023065"/>
    </source>
</evidence>
<evidence type="ECO:0000256" key="15">
    <source>
        <dbReference type="PROSITE-ProRule" id="PRU10144"/>
    </source>
</evidence>
<dbReference type="GO" id="GO:0038023">
    <property type="term" value="F:signaling receptor activity"/>
    <property type="evidence" value="ECO:0007669"/>
    <property type="project" value="InterPro"/>
</dbReference>
<evidence type="ECO:0000256" key="17">
    <source>
        <dbReference type="SAM" id="MobiDB-lite"/>
    </source>
</evidence>
<evidence type="ECO:0000256" key="13">
    <source>
        <dbReference type="ARBA" id="ARBA00023237"/>
    </source>
</evidence>
<dbReference type="InterPro" id="IPR000531">
    <property type="entry name" value="Beta-barrel_TonB"/>
</dbReference>
<dbReference type="PROSITE" id="PS01156">
    <property type="entry name" value="TONB_DEPENDENT_REC_2"/>
    <property type="match status" value="1"/>
</dbReference>
<dbReference type="PANTHER" id="PTHR32552">
    <property type="entry name" value="FERRICHROME IRON RECEPTOR-RELATED"/>
    <property type="match status" value="1"/>
</dbReference>
<keyword evidence="12" id="KW-0675">Receptor</keyword>
<dbReference type="CDD" id="cd01347">
    <property type="entry name" value="ligand_gated_channel"/>
    <property type="match status" value="1"/>
</dbReference>
<evidence type="ECO:0000256" key="10">
    <source>
        <dbReference type="ARBA" id="ARBA00023077"/>
    </source>
</evidence>
<feature type="domain" description="TonB-dependent receptor-like beta-barrel" evidence="19">
    <location>
        <begin position="360"/>
        <end position="756"/>
    </location>
</feature>
<feature type="region of interest" description="Disordered" evidence="17">
    <location>
        <begin position="59"/>
        <end position="124"/>
    </location>
</feature>
<sequence length="787" mass="84163">MFMKSEAGAMPSRVICRPVAVLAARIKTFLMCSSPRAFAVSVVSIALFSDGLLHGTDAQSAVPETERGSTLPAVTVTADAPKPRARPRSNPGRRAGRSAPANERAKLQAEATPTAARPGALPPSYAGGQVARGGQVGLLGNKDFMDTPFNITSYTAKKIEDQQATTVADVVSNDPSVRFTGQTGGILDSFFIRGFPIGEGNVGEIAFNGVYGVAPNYRVFTDYVERIEIIKGPTALLYGMAPNSSVGGTINIVPKRAGDVDLTRVTTNYATNTQLGTHLDVSRRFGENREFGIRVNGSYHNGDTPLDNQTREAHVGAAAFDYRGEKFRASLDFIDQEEKFDAPTRPFLVATGVAVPTAPVGRRNVTQSWEWAKVHDNSLLGRAEYDVTDSVTVFADGGGGRTQVDRLFGTPTILNAAGNTTSAPGHFKFDIDRNVADAGVRARLETAAISHAVTFQGSYYTDQISRGSVSGTPVLSNIYAPIARPEQLVPAPATVPKLSDTELTGLALADTMSIFQERLQLTVGVRQQGVKSNNYNTSTGAVTSAYDQTALTPMVGVVVRPWSNVSLYANYIEGLSKGDIAPAKTSNEGEVLAPYFSKQKEAGVKIDFGMLATKISLFEITKPSAQLGADNVFRADAEQRNRGVEFTVFGEVQPGIRVLGGVTLIDAELTKTSTLANLGKTPIGVPQVQANLSAEWDTPFAPGLTLVANTIYTGHQYLDGANTQVIPAWTRLDLGARYTTRINNRPVTLRALVQNVFDTNYWAGVASFSALAQGTPRTLLLSMSTDF</sequence>
<keyword evidence="6 14" id="KW-0812">Transmembrane</keyword>
<keyword evidence="5" id="KW-0410">Iron transport</keyword>
<dbReference type="GO" id="GO:0015344">
    <property type="term" value="F:siderophore uptake transmembrane transporter activity"/>
    <property type="evidence" value="ECO:0007669"/>
    <property type="project" value="TreeGrafter"/>
</dbReference>
<evidence type="ECO:0000259" key="20">
    <source>
        <dbReference type="Pfam" id="PF07715"/>
    </source>
</evidence>
<comment type="subcellular location">
    <subcellularLocation>
        <location evidence="1 14">Cell outer membrane</location>
        <topology evidence="1 14">Multi-pass membrane protein</topology>
    </subcellularLocation>
</comment>
<dbReference type="InterPro" id="IPR012910">
    <property type="entry name" value="Plug_dom"/>
</dbReference>
<evidence type="ECO:0000259" key="19">
    <source>
        <dbReference type="Pfam" id="PF00593"/>
    </source>
</evidence>
<feature type="chain" id="PRO_5020400393" evidence="18">
    <location>
        <begin position="40"/>
        <end position="787"/>
    </location>
</feature>
<name>A0A4Q0S7P7_9BRAD</name>
<dbReference type="EMBL" id="LBJM01000087">
    <property type="protein sequence ID" value="RXH32738.1"/>
    <property type="molecule type" value="Genomic_DNA"/>
</dbReference>
<keyword evidence="4 14" id="KW-1134">Transmembrane beta strand</keyword>
<dbReference type="InterPro" id="IPR037066">
    <property type="entry name" value="Plug_dom_sf"/>
</dbReference>
<gene>
    <name evidence="21" type="ORF">XH94_31450</name>
</gene>
<dbReference type="SUPFAM" id="SSF56935">
    <property type="entry name" value="Porins"/>
    <property type="match status" value="1"/>
</dbReference>
<feature type="short sequence motif" description="TonB C-terminal box" evidence="15">
    <location>
        <begin position="770"/>
        <end position="787"/>
    </location>
</feature>
<proteinExistence type="inferred from homology"/>
<dbReference type="PROSITE" id="PS52016">
    <property type="entry name" value="TONB_DEPENDENT_REC_3"/>
    <property type="match status" value="1"/>
</dbReference>
<dbReference type="PANTHER" id="PTHR32552:SF82">
    <property type="entry name" value="FCUA PROTEIN"/>
    <property type="match status" value="1"/>
</dbReference>
<dbReference type="Proteomes" id="UP000290565">
    <property type="component" value="Unassembled WGS sequence"/>
</dbReference>
<evidence type="ECO:0000256" key="8">
    <source>
        <dbReference type="ARBA" id="ARBA00023004"/>
    </source>
</evidence>
<evidence type="ECO:0000256" key="2">
    <source>
        <dbReference type="ARBA" id="ARBA00009810"/>
    </source>
</evidence>
<dbReference type="Gene3D" id="2.40.170.20">
    <property type="entry name" value="TonB-dependent receptor, beta-barrel domain"/>
    <property type="match status" value="1"/>
</dbReference>
<evidence type="ECO:0000256" key="3">
    <source>
        <dbReference type="ARBA" id="ARBA00022448"/>
    </source>
</evidence>
<dbReference type="Pfam" id="PF07715">
    <property type="entry name" value="Plug"/>
    <property type="match status" value="1"/>
</dbReference>
<feature type="signal peptide" evidence="18">
    <location>
        <begin position="1"/>
        <end position="39"/>
    </location>
</feature>
<keyword evidence="7 18" id="KW-0732">Signal</keyword>
<dbReference type="InterPro" id="IPR010105">
    <property type="entry name" value="TonB_sidphr_rcpt"/>
</dbReference>
<evidence type="ECO:0000256" key="4">
    <source>
        <dbReference type="ARBA" id="ARBA00022452"/>
    </source>
</evidence>
<keyword evidence="9" id="KW-0406">Ion transport</keyword>
<comment type="similarity">
    <text evidence="2 14 16">Belongs to the TonB-dependent receptor family.</text>
</comment>
<keyword evidence="3 14" id="KW-0813">Transport</keyword>
<dbReference type="InterPro" id="IPR010917">
    <property type="entry name" value="TonB_rcpt_CS"/>
</dbReference>
<evidence type="ECO:0000256" key="12">
    <source>
        <dbReference type="ARBA" id="ARBA00023170"/>
    </source>
</evidence>
<evidence type="ECO:0000256" key="7">
    <source>
        <dbReference type="ARBA" id="ARBA00022729"/>
    </source>
</evidence>
<evidence type="ECO:0000256" key="14">
    <source>
        <dbReference type="PROSITE-ProRule" id="PRU01360"/>
    </source>
</evidence>
<keyword evidence="13 14" id="KW-0998">Cell outer membrane</keyword>
<evidence type="ECO:0000313" key="21">
    <source>
        <dbReference type="EMBL" id="RXH32738.1"/>
    </source>
</evidence>
<evidence type="ECO:0000313" key="22">
    <source>
        <dbReference type="Proteomes" id="UP000290565"/>
    </source>
</evidence>
<evidence type="ECO:0000256" key="11">
    <source>
        <dbReference type="ARBA" id="ARBA00023136"/>
    </source>
</evidence>
<keyword evidence="11 14" id="KW-0472">Membrane</keyword>
<accession>A0A4Q0S7P7</accession>
<protein>
    <submittedName>
        <fullName evidence="21">Energy transducer TonB</fullName>
    </submittedName>
</protein>
<reference evidence="21 22" key="1">
    <citation type="submission" date="2015-04" db="EMBL/GenBank/DDBJ databases">
        <title>Comparative genomics of rhizobia nodulating Arachis hypogaea in China.</title>
        <authorList>
            <person name="Li Y."/>
        </authorList>
    </citation>
    <scope>NUCLEOTIDE SEQUENCE [LARGE SCALE GENOMIC DNA]</scope>
    <source>
        <strain evidence="21 22">CCBAU 51787</strain>
    </source>
</reference>
<keyword evidence="10 16" id="KW-0798">TonB box</keyword>
<feature type="domain" description="TonB-dependent receptor plug" evidence="20">
    <location>
        <begin position="145"/>
        <end position="240"/>
    </location>
</feature>
<comment type="caution">
    <text evidence="21">The sequence shown here is derived from an EMBL/GenBank/DDBJ whole genome shotgun (WGS) entry which is preliminary data.</text>
</comment>
<evidence type="ECO:0000256" key="1">
    <source>
        <dbReference type="ARBA" id="ARBA00004571"/>
    </source>
</evidence>
<keyword evidence="8" id="KW-0408">Iron</keyword>
<organism evidence="21 22">
    <name type="scientific">Bradyrhizobium zhanjiangense</name>
    <dbReference type="NCBI Taxonomy" id="1325107"/>
    <lineage>
        <taxon>Bacteria</taxon>
        <taxon>Pseudomonadati</taxon>
        <taxon>Pseudomonadota</taxon>
        <taxon>Alphaproteobacteria</taxon>
        <taxon>Hyphomicrobiales</taxon>
        <taxon>Nitrobacteraceae</taxon>
        <taxon>Bradyrhizobium</taxon>
    </lineage>
</organism>
<dbReference type="Gene3D" id="2.170.130.10">
    <property type="entry name" value="TonB-dependent receptor, plug domain"/>
    <property type="match status" value="1"/>
</dbReference>
<dbReference type="GO" id="GO:0009279">
    <property type="term" value="C:cell outer membrane"/>
    <property type="evidence" value="ECO:0007669"/>
    <property type="project" value="UniProtKB-SubCell"/>
</dbReference>
<dbReference type="NCBIfam" id="TIGR01783">
    <property type="entry name" value="TonB-siderophor"/>
    <property type="match status" value="1"/>
</dbReference>
<evidence type="ECO:0000256" key="18">
    <source>
        <dbReference type="SAM" id="SignalP"/>
    </source>
</evidence>
<dbReference type="Pfam" id="PF00593">
    <property type="entry name" value="TonB_dep_Rec_b-barrel"/>
    <property type="match status" value="1"/>
</dbReference>
<evidence type="ECO:0000256" key="6">
    <source>
        <dbReference type="ARBA" id="ARBA00022692"/>
    </source>
</evidence>
<evidence type="ECO:0000256" key="16">
    <source>
        <dbReference type="RuleBase" id="RU003357"/>
    </source>
</evidence>
<dbReference type="InterPro" id="IPR039426">
    <property type="entry name" value="TonB-dep_rcpt-like"/>
</dbReference>
<dbReference type="InterPro" id="IPR036942">
    <property type="entry name" value="Beta-barrel_TonB_sf"/>
</dbReference>
<evidence type="ECO:0000256" key="5">
    <source>
        <dbReference type="ARBA" id="ARBA00022496"/>
    </source>
</evidence>
<dbReference type="AlphaFoldDB" id="A0A4Q0S7P7"/>
<dbReference type="GO" id="GO:0015891">
    <property type="term" value="P:siderophore transport"/>
    <property type="evidence" value="ECO:0007669"/>
    <property type="project" value="InterPro"/>
</dbReference>